<evidence type="ECO:0000313" key="2">
    <source>
        <dbReference type="Proteomes" id="UP000179266"/>
    </source>
</evidence>
<organism evidence="1 2">
    <name type="scientific">Candidatus Schekmanbacteria bacterium RBG_13_48_7</name>
    <dbReference type="NCBI Taxonomy" id="1817878"/>
    <lineage>
        <taxon>Bacteria</taxon>
        <taxon>Candidatus Schekmaniibacteriota</taxon>
    </lineage>
</organism>
<protein>
    <submittedName>
        <fullName evidence="1">Uncharacterized protein</fullName>
    </submittedName>
</protein>
<dbReference type="EMBL" id="MGDD01000131">
    <property type="protein sequence ID" value="OGL46358.1"/>
    <property type="molecule type" value="Genomic_DNA"/>
</dbReference>
<name>A0A1F7RZ78_9BACT</name>
<dbReference type="AlphaFoldDB" id="A0A1F7RZ78"/>
<comment type="caution">
    <text evidence="1">The sequence shown here is derived from an EMBL/GenBank/DDBJ whole genome shotgun (WGS) entry which is preliminary data.</text>
</comment>
<gene>
    <name evidence="1" type="ORF">A2161_07790</name>
</gene>
<sequence length="79" mass="9380">MGLNKYVTLRLPDMYVGQILDGLNARRDDWLNTLKYLEDGELEEFRNMLECHDKSEARVIVNLYDDIIVEINRQFTTNK</sequence>
<dbReference type="Proteomes" id="UP000179266">
    <property type="component" value="Unassembled WGS sequence"/>
</dbReference>
<accession>A0A1F7RZ78</accession>
<evidence type="ECO:0000313" key="1">
    <source>
        <dbReference type="EMBL" id="OGL46358.1"/>
    </source>
</evidence>
<proteinExistence type="predicted"/>
<reference evidence="1 2" key="1">
    <citation type="journal article" date="2016" name="Nat. Commun.">
        <title>Thousands of microbial genomes shed light on interconnected biogeochemical processes in an aquifer system.</title>
        <authorList>
            <person name="Anantharaman K."/>
            <person name="Brown C.T."/>
            <person name="Hug L.A."/>
            <person name="Sharon I."/>
            <person name="Castelle C.J."/>
            <person name="Probst A.J."/>
            <person name="Thomas B.C."/>
            <person name="Singh A."/>
            <person name="Wilkins M.J."/>
            <person name="Karaoz U."/>
            <person name="Brodie E.L."/>
            <person name="Williams K.H."/>
            <person name="Hubbard S.S."/>
            <person name="Banfield J.F."/>
        </authorList>
    </citation>
    <scope>NUCLEOTIDE SEQUENCE [LARGE SCALE GENOMIC DNA]</scope>
</reference>